<gene>
    <name evidence="3" type="ORF">Q4I29_006772</name>
    <name evidence="4" type="ORF">Q4I32_006828</name>
</gene>
<proteinExistence type="predicted"/>
<keyword evidence="2" id="KW-0472">Membrane</keyword>
<organism evidence="4 6">
    <name type="scientific">Leishmania shawi</name>
    <dbReference type="NCBI Taxonomy" id="5680"/>
    <lineage>
        <taxon>Eukaryota</taxon>
        <taxon>Discoba</taxon>
        <taxon>Euglenozoa</taxon>
        <taxon>Kinetoplastea</taxon>
        <taxon>Metakinetoplastina</taxon>
        <taxon>Trypanosomatida</taxon>
        <taxon>Trypanosomatidae</taxon>
        <taxon>Leishmaniinae</taxon>
        <taxon>Leishmania</taxon>
        <taxon>Leishmania guyanensis species complex</taxon>
    </lineage>
</organism>
<evidence type="ECO:0000256" key="1">
    <source>
        <dbReference type="SAM" id="MobiDB-lite"/>
    </source>
</evidence>
<reference evidence="4 5" key="1">
    <citation type="submission" date="2024-02" db="EMBL/GenBank/DDBJ databases">
        <title>FIRST GENOME SEQUENCES OF Leishmania (Viannia) shawi, Leishmania (Viannia) lindenbergi AND Leishmania (Viannia) utingensis.</title>
        <authorList>
            <person name="Resadore F."/>
            <person name="Custodio M.G.F."/>
            <person name="Boite M.C."/>
            <person name="Cupolillo E."/>
            <person name="Ferreira G.E.M."/>
        </authorList>
    </citation>
    <scope>NUCLEOTIDE SEQUENCE</scope>
    <source>
        <strain evidence="3 5">MCEB/BR/1984/M8408</strain>
        <strain evidence="4">MHOM/BR/2013/18 LTA MLF</strain>
    </source>
</reference>
<evidence type="ECO:0000313" key="4">
    <source>
        <dbReference type="EMBL" id="KAL0520043.1"/>
    </source>
</evidence>
<comment type="caution">
    <text evidence="4">The sequence shown here is derived from an EMBL/GenBank/DDBJ whole genome shotgun (WGS) entry which is preliminary data.</text>
</comment>
<protein>
    <submittedName>
        <fullName evidence="4">Uncharacterized protein</fullName>
    </submittedName>
</protein>
<dbReference type="Proteomes" id="UP001443563">
    <property type="component" value="Unassembled WGS sequence"/>
</dbReference>
<keyword evidence="5" id="KW-1185">Reference proteome</keyword>
<evidence type="ECO:0000313" key="5">
    <source>
        <dbReference type="Proteomes" id="UP001443563"/>
    </source>
</evidence>
<dbReference type="AlphaFoldDB" id="A0AAW3BCJ4"/>
<evidence type="ECO:0000313" key="3">
    <source>
        <dbReference type="EMBL" id="KAL0497419.1"/>
    </source>
</evidence>
<feature type="transmembrane region" description="Helical" evidence="2">
    <location>
        <begin position="179"/>
        <end position="204"/>
    </location>
</feature>
<feature type="region of interest" description="Disordered" evidence="1">
    <location>
        <begin position="30"/>
        <end position="50"/>
    </location>
</feature>
<name>A0AAW3BCJ4_9TRYP</name>
<keyword evidence="2" id="KW-1133">Transmembrane helix</keyword>
<sequence length="253" mass="26995">MRSGSREDDCEDLGCAFPDATTEHLCPSQGNRFSEARHGHHHARGGGSAGNNTEGCAVAFTTTTYGVVNLSLNGLSSALRARRADVVSQRLMFHARSAPSYRIDPSLLGGALDTAGETELNSSPATATVASGSSTSPTTESACNSHSVTTAPLWSLWSVHYPQRHSTHRGTQLNSDPPVMLAAATVVHIVVPLICLCIHVFALMQHFISSWRQRAVQGTNCSQRCWTAIVNSAPFFRHQAGAGASLLEREATQ</sequence>
<dbReference type="EMBL" id="JBAMZM010000034">
    <property type="protein sequence ID" value="KAL0497419.1"/>
    <property type="molecule type" value="Genomic_DNA"/>
</dbReference>
<evidence type="ECO:0000256" key="2">
    <source>
        <dbReference type="SAM" id="Phobius"/>
    </source>
</evidence>
<accession>A0AAW3BCJ4</accession>
<dbReference type="Proteomes" id="UP001500493">
    <property type="component" value="Unassembled WGS sequence"/>
</dbReference>
<evidence type="ECO:0000313" key="6">
    <source>
        <dbReference type="Proteomes" id="UP001500493"/>
    </source>
</evidence>
<dbReference type="EMBL" id="JBAMZJ010000034">
    <property type="protein sequence ID" value="KAL0520043.1"/>
    <property type="molecule type" value="Genomic_DNA"/>
</dbReference>
<keyword evidence="2" id="KW-0812">Transmembrane</keyword>